<evidence type="ECO:0000313" key="1">
    <source>
        <dbReference type="EMBL" id="OMO85143.1"/>
    </source>
</evidence>
<gene>
    <name evidence="1" type="ORF">CCACVL1_10383</name>
</gene>
<organism evidence="1 2">
    <name type="scientific">Corchorus capsularis</name>
    <name type="common">Jute</name>
    <dbReference type="NCBI Taxonomy" id="210143"/>
    <lineage>
        <taxon>Eukaryota</taxon>
        <taxon>Viridiplantae</taxon>
        <taxon>Streptophyta</taxon>
        <taxon>Embryophyta</taxon>
        <taxon>Tracheophyta</taxon>
        <taxon>Spermatophyta</taxon>
        <taxon>Magnoliopsida</taxon>
        <taxon>eudicotyledons</taxon>
        <taxon>Gunneridae</taxon>
        <taxon>Pentapetalae</taxon>
        <taxon>rosids</taxon>
        <taxon>malvids</taxon>
        <taxon>Malvales</taxon>
        <taxon>Malvaceae</taxon>
        <taxon>Grewioideae</taxon>
        <taxon>Apeibeae</taxon>
        <taxon>Corchorus</taxon>
    </lineage>
</organism>
<accession>A0A1R3IRD0</accession>
<reference evidence="1 2" key="1">
    <citation type="submission" date="2013-09" db="EMBL/GenBank/DDBJ databases">
        <title>Corchorus capsularis genome sequencing.</title>
        <authorList>
            <person name="Alam M."/>
            <person name="Haque M.S."/>
            <person name="Islam M.S."/>
            <person name="Emdad E.M."/>
            <person name="Islam M.M."/>
            <person name="Ahmed B."/>
            <person name="Halim A."/>
            <person name="Hossen Q.M.M."/>
            <person name="Hossain M.Z."/>
            <person name="Ahmed R."/>
            <person name="Khan M.M."/>
            <person name="Islam R."/>
            <person name="Rashid M.M."/>
            <person name="Khan S.A."/>
            <person name="Rahman M.S."/>
            <person name="Alam M."/>
        </authorList>
    </citation>
    <scope>NUCLEOTIDE SEQUENCE [LARGE SCALE GENOMIC DNA]</scope>
    <source>
        <strain evidence="2">cv. CVL-1</strain>
        <tissue evidence="1">Whole seedling</tissue>
    </source>
</reference>
<evidence type="ECO:0000313" key="2">
    <source>
        <dbReference type="Proteomes" id="UP000188268"/>
    </source>
</evidence>
<dbReference type="OrthoDB" id="1845088at2759"/>
<proteinExistence type="predicted"/>
<sequence length="250" mass="27836">MRGNPQNHSCTTIVFRPTPAILSATLPAPNPSPSSLCFSLDGKELLQAAPDASLQSVGIVAGDLLYFSLNPNTFTTPPPPPPKRPPPYPEPDLNVPEFVIVRLNRTNYRLWRSQILALFKGEGLLGFLDETIPKPEPDEIPSDVIDADGEARFLVDNLVVMAWKASNKLVYDWIKNTISREAELAGVVIVGGKSTALWGAVEAFPTFVIQRLLVEESWDEALLSLCMRIEKFEEGVIHYKYFINLYNEKK</sequence>
<protein>
    <recommendedName>
        <fullName evidence="3">Retrotransposon Copia-like N-terminal domain-containing protein</fullName>
    </recommendedName>
</protein>
<dbReference type="PANTHER" id="PTHR47481:SF10">
    <property type="entry name" value="COPIA-LIKE POLYPROTEIN_RETROTRANSPOSON"/>
    <property type="match status" value="1"/>
</dbReference>
<dbReference type="AlphaFoldDB" id="A0A1R3IRD0"/>
<dbReference type="Gramene" id="OMO85143">
    <property type="protein sequence ID" value="OMO85143"/>
    <property type="gene ID" value="CCACVL1_10383"/>
</dbReference>
<dbReference type="Proteomes" id="UP000188268">
    <property type="component" value="Unassembled WGS sequence"/>
</dbReference>
<comment type="caution">
    <text evidence="1">The sequence shown here is derived from an EMBL/GenBank/DDBJ whole genome shotgun (WGS) entry which is preliminary data.</text>
</comment>
<dbReference type="PANTHER" id="PTHR47481">
    <property type="match status" value="1"/>
</dbReference>
<evidence type="ECO:0008006" key="3">
    <source>
        <dbReference type="Google" id="ProtNLM"/>
    </source>
</evidence>
<keyword evidence="2" id="KW-1185">Reference proteome</keyword>
<name>A0A1R3IRD0_COCAP</name>
<dbReference type="EMBL" id="AWWV01009640">
    <property type="protein sequence ID" value="OMO85143.1"/>
    <property type="molecule type" value="Genomic_DNA"/>
</dbReference>